<dbReference type="OMA" id="HMCISDA"/>
<feature type="domain" description="Golgin subfamily A member 7/ERF4" evidence="3">
    <location>
        <begin position="8"/>
        <end position="105"/>
    </location>
</feature>
<proteinExistence type="predicted"/>
<accession>K3WZX0</accession>
<dbReference type="InParanoid" id="K3WZX0"/>
<dbReference type="InterPro" id="IPR019383">
    <property type="entry name" value="Golgin_A_7/ERF4"/>
</dbReference>
<dbReference type="eggNOG" id="ENOG502S33K">
    <property type="taxonomic scope" value="Eukaryota"/>
</dbReference>
<evidence type="ECO:0000313" key="5">
    <source>
        <dbReference type="Proteomes" id="UP000019132"/>
    </source>
</evidence>
<name>K3WZX0_GLOUD</name>
<evidence type="ECO:0000256" key="1">
    <source>
        <dbReference type="ARBA" id="ARBA00004370"/>
    </source>
</evidence>
<dbReference type="GO" id="GO:0016020">
    <property type="term" value="C:membrane"/>
    <property type="evidence" value="ECO:0007669"/>
    <property type="project" value="UniProtKB-SubCell"/>
</dbReference>
<evidence type="ECO:0000259" key="3">
    <source>
        <dbReference type="Pfam" id="PF10256"/>
    </source>
</evidence>
<evidence type="ECO:0000256" key="2">
    <source>
        <dbReference type="ARBA" id="ARBA00023136"/>
    </source>
</evidence>
<organism evidence="4 5">
    <name type="scientific">Globisporangium ultimum (strain ATCC 200006 / CBS 805.95 / DAOM BR144)</name>
    <name type="common">Pythium ultimum</name>
    <dbReference type="NCBI Taxonomy" id="431595"/>
    <lineage>
        <taxon>Eukaryota</taxon>
        <taxon>Sar</taxon>
        <taxon>Stramenopiles</taxon>
        <taxon>Oomycota</taxon>
        <taxon>Peronosporomycetes</taxon>
        <taxon>Pythiales</taxon>
        <taxon>Pythiaceae</taxon>
        <taxon>Globisporangium</taxon>
    </lineage>
</organism>
<keyword evidence="5" id="KW-1185">Reference proteome</keyword>
<keyword evidence="2" id="KW-0472">Membrane</keyword>
<reference evidence="4" key="3">
    <citation type="submission" date="2015-02" db="UniProtKB">
        <authorList>
            <consortium name="EnsemblProtists"/>
        </authorList>
    </citation>
    <scope>IDENTIFICATION</scope>
    <source>
        <strain evidence="4">DAOM BR144</strain>
    </source>
</reference>
<comment type="subcellular location">
    <subcellularLocation>
        <location evidence="1">Membrane</location>
    </subcellularLocation>
</comment>
<dbReference type="AlphaFoldDB" id="K3WZX0"/>
<dbReference type="EMBL" id="GL376596">
    <property type="status" value="NOT_ANNOTATED_CDS"/>
    <property type="molecule type" value="Genomic_DNA"/>
</dbReference>
<protein>
    <recommendedName>
        <fullName evidence="3">Golgin subfamily A member 7/ERF4 domain-containing protein</fullName>
    </recommendedName>
</protein>
<dbReference type="VEuPathDB" id="FungiDB:PYU1_G010497"/>
<dbReference type="EnsemblProtists" id="PYU1_T010519">
    <property type="protein sequence ID" value="PYU1_T010519"/>
    <property type="gene ID" value="PYU1_G010497"/>
</dbReference>
<reference evidence="5" key="1">
    <citation type="journal article" date="2010" name="Genome Biol.">
        <title>Genome sequence of the necrotrophic plant pathogen Pythium ultimum reveals original pathogenicity mechanisms and effector repertoire.</title>
        <authorList>
            <person name="Levesque C.A."/>
            <person name="Brouwer H."/>
            <person name="Cano L."/>
            <person name="Hamilton J.P."/>
            <person name="Holt C."/>
            <person name="Huitema E."/>
            <person name="Raffaele S."/>
            <person name="Robideau G.P."/>
            <person name="Thines M."/>
            <person name="Win J."/>
            <person name="Zerillo M.M."/>
            <person name="Beakes G.W."/>
            <person name="Boore J.L."/>
            <person name="Busam D."/>
            <person name="Dumas B."/>
            <person name="Ferriera S."/>
            <person name="Fuerstenberg S.I."/>
            <person name="Gachon C.M."/>
            <person name="Gaulin E."/>
            <person name="Govers F."/>
            <person name="Grenville-Briggs L."/>
            <person name="Horner N."/>
            <person name="Hostetler J."/>
            <person name="Jiang R.H."/>
            <person name="Johnson J."/>
            <person name="Krajaejun T."/>
            <person name="Lin H."/>
            <person name="Meijer H.J."/>
            <person name="Moore B."/>
            <person name="Morris P."/>
            <person name="Phuntmart V."/>
            <person name="Puiu D."/>
            <person name="Shetty J."/>
            <person name="Stajich J.E."/>
            <person name="Tripathy S."/>
            <person name="Wawra S."/>
            <person name="van West P."/>
            <person name="Whitty B.R."/>
            <person name="Coutinho P.M."/>
            <person name="Henrissat B."/>
            <person name="Martin F."/>
            <person name="Thomas P.D."/>
            <person name="Tyler B.M."/>
            <person name="De Vries R.P."/>
            <person name="Kamoun S."/>
            <person name="Yandell M."/>
            <person name="Tisserat N."/>
            <person name="Buell C.R."/>
        </authorList>
    </citation>
    <scope>NUCLEOTIDE SEQUENCE</scope>
    <source>
        <strain evidence="5">DAOM:BR144</strain>
    </source>
</reference>
<dbReference type="HOGENOM" id="CLU_2101826_0_0_1"/>
<evidence type="ECO:0000313" key="4">
    <source>
        <dbReference type="EnsemblProtists" id="PYU1_T010519"/>
    </source>
</evidence>
<dbReference type="Pfam" id="PF10256">
    <property type="entry name" value="Erf4"/>
    <property type="match status" value="1"/>
</dbReference>
<sequence length="116" mass="13326">MRFVTGIASAYDDEFPVELSILIKREEFETAINQINNTLKDYWPCTFCICCGYFCCPCTLGVSLLCPNLCIKDAEQYVRALIGRLNKRLCFARAGVEWRLVRSCGRSWVCLRLLEP</sequence>
<dbReference type="Proteomes" id="UP000019132">
    <property type="component" value="Unassembled WGS sequence"/>
</dbReference>
<reference evidence="5" key="2">
    <citation type="submission" date="2010-04" db="EMBL/GenBank/DDBJ databases">
        <authorList>
            <person name="Buell R."/>
            <person name="Hamilton J."/>
            <person name="Hostetler J."/>
        </authorList>
    </citation>
    <scope>NUCLEOTIDE SEQUENCE [LARGE SCALE GENOMIC DNA]</scope>
    <source>
        <strain evidence="5">DAOM:BR144</strain>
    </source>
</reference>